<gene>
    <name evidence="6" type="ORF">HYC85_008359</name>
</gene>
<dbReference type="AlphaFoldDB" id="A0A7J7HRL5"/>
<dbReference type="PANTHER" id="PTHR12542:SF90">
    <property type="entry name" value="EXOCYST COMPLEX COMPONENT EXO70I"/>
    <property type="match status" value="1"/>
</dbReference>
<reference evidence="6 7" key="2">
    <citation type="submission" date="2020-07" db="EMBL/GenBank/DDBJ databases">
        <title>Genome assembly of wild tea tree DASZ reveals pedigree and selection history of tea varieties.</title>
        <authorList>
            <person name="Zhang W."/>
        </authorList>
    </citation>
    <scope>NUCLEOTIDE SEQUENCE [LARGE SCALE GENOMIC DNA]</scope>
    <source>
        <strain evidence="7">cv. G240</strain>
        <tissue evidence="6">Leaf</tissue>
    </source>
</reference>
<dbReference type="InterPro" id="IPR046364">
    <property type="entry name" value="Exo70_C"/>
</dbReference>
<evidence type="ECO:0000313" key="7">
    <source>
        <dbReference type="Proteomes" id="UP000593564"/>
    </source>
</evidence>
<evidence type="ECO:0000313" key="6">
    <source>
        <dbReference type="EMBL" id="KAF5955503.1"/>
    </source>
</evidence>
<accession>A0A7J7HRL5</accession>
<comment type="similarity">
    <text evidence="1 3">Belongs to the EXO70 family.</text>
</comment>
<dbReference type="GO" id="GO:0000145">
    <property type="term" value="C:exocyst"/>
    <property type="evidence" value="ECO:0007669"/>
    <property type="project" value="InterPro"/>
</dbReference>
<evidence type="ECO:0000256" key="3">
    <source>
        <dbReference type="RuleBase" id="RU365026"/>
    </source>
</evidence>
<feature type="compositionally biased region" description="Basic and acidic residues" evidence="4">
    <location>
        <begin position="127"/>
        <end position="162"/>
    </location>
</feature>
<dbReference type="Pfam" id="PF03081">
    <property type="entry name" value="Exo70_C"/>
    <property type="match status" value="1"/>
</dbReference>
<comment type="caution">
    <text evidence="6">The sequence shown here is derived from an EMBL/GenBank/DDBJ whole genome shotgun (WGS) entry which is preliminary data.</text>
</comment>
<keyword evidence="7" id="KW-1185">Reference proteome</keyword>
<sequence length="170" mass="19681">MKKRYKVVAEESAYLYQKQAWGSLVRLLDKEDTNRLNNEAINGTLIRGKLEAFMNTFNEVSQRHRSSYSIPDVDLRTQIREATVKLVVPAYTDFLNTYASVLQVKSCLSPEAIEGLVGQIFEGGDREKEGKMKLRRRESQDRMEERQSESIERSHEIKDFRRSKSNTSDA</sequence>
<evidence type="ECO:0000256" key="1">
    <source>
        <dbReference type="ARBA" id="ARBA00006756"/>
    </source>
</evidence>
<name>A0A7J7HRL5_CAMSI</name>
<dbReference type="InterPro" id="IPR016159">
    <property type="entry name" value="Cullin_repeat-like_dom_sf"/>
</dbReference>
<dbReference type="InterPro" id="IPR004140">
    <property type="entry name" value="Exo70"/>
</dbReference>
<feature type="domain" description="Exocyst complex subunit Exo70 C-terminal" evidence="5">
    <location>
        <begin position="4"/>
        <end position="103"/>
    </location>
</feature>
<proteinExistence type="inferred from homology"/>
<dbReference type="SUPFAM" id="SSF74788">
    <property type="entry name" value="Cullin repeat-like"/>
    <property type="match status" value="1"/>
</dbReference>
<keyword evidence="3" id="KW-0268">Exocytosis</keyword>
<dbReference type="GO" id="GO:0015031">
    <property type="term" value="P:protein transport"/>
    <property type="evidence" value="ECO:0007669"/>
    <property type="project" value="UniProtKB-KW"/>
</dbReference>
<organism evidence="6 7">
    <name type="scientific">Camellia sinensis</name>
    <name type="common">Tea plant</name>
    <name type="synonym">Thea sinensis</name>
    <dbReference type="NCBI Taxonomy" id="4442"/>
    <lineage>
        <taxon>Eukaryota</taxon>
        <taxon>Viridiplantae</taxon>
        <taxon>Streptophyta</taxon>
        <taxon>Embryophyta</taxon>
        <taxon>Tracheophyta</taxon>
        <taxon>Spermatophyta</taxon>
        <taxon>Magnoliopsida</taxon>
        <taxon>eudicotyledons</taxon>
        <taxon>Gunneridae</taxon>
        <taxon>Pentapetalae</taxon>
        <taxon>asterids</taxon>
        <taxon>Ericales</taxon>
        <taxon>Theaceae</taxon>
        <taxon>Camellia</taxon>
    </lineage>
</organism>
<evidence type="ECO:0000259" key="5">
    <source>
        <dbReference type="Pfam" id="PF03081"/>
    </source>
</evidence>
<dbReference type="PANTHER" id="PTHR12542">
    <property type="entry name" value="EXOCYST COMPLEX PROTEIN EXO70"/>
    <property type="match status" value="1"/>
</dbReference>
<reference evidence="7" key="1">
    <citation type="journal article" date="2020" name="Nat. Commun.">
        <title>Genome assembly of wild tea tree DASZ reveals pedigree and selection history of tea varieties.</title>
        <authorList>
            <person name="Zhang W."/>
            <person name="Zhang Y."/>
            <person name="Qiu H."/>
            <person name="Guo Y."/>
            <person name="Wan H."/>
            <person name="Zhang X."/>
            <person name="Scossa F."/>
            <person name="Alseekh S."/>
            <person name="Zhang Q."/>
            <person name="Wang P."/>
            <person name="Xu L."/>
            <person name="Schmidt M.H."/>
            <person name="Jia X."/>
            <person name="Li D."/>
            <person name="Zhu A."/>
            <person name="Guo F."/>
            <person name="Chen W."/>
            <person name="Ni D."/>
            <person name="Usadel B."/>
            <person name="Fernie A.R."/>
            <person name="Wen W."/>
        </authorList>
    </citation>
    <scope>NUCLEOTIDE SEQUENCE [LARGE SCALE GENOMIC DNA]</scope>
    <source>
        <strain evidence="7">cv. G240</strain>
    </source>
</reference>
<dbReference type="Gene3D" id="1.20.1280.170">
    <property type="entry name" value="Exocyst complex component Exo70"/>
    <property type="match status" value="1"/>
</dbReference>
<comment type="function">
    <text evidence="3">Component of the exocyst complex.</text>
</comment>
<keyword evidence="2 3" id="KW-0813">Transport</keyword>
<dbReference type="GO" id="GO:0006887">
    <property type="term" value="P:exocytosis"/>
    <property type="evidence" value="ECO:0007669"/>
    <property type="project" value="UniProtKB-KW"/>
</dbReference>
<dbReference type="EMBL" id="JACBKZ010000003">
    <property type="protein sequence ID" value="KAF5955503.1"/>
    <property type="molecule type" value="Genomic_DNA"/>
</dbReference>
<dbReference type="Proteomes" id="UP000593564">
    <property type="component" value="Unassembled WGS sequence"/>
</dbReference>
<evidence type="ECO:0000256" key="2">
    <source>
        <dbReference type="ARBA" id="ARBA00022448"/>
    </source>
</evidence>
<dbReference type="GO" id="GO:0005546">
    <property type="term" value="F:phosphatidylinositol-4,5-bisphosphate binding"/>
    <property type="evidence" value="ECO:0007669"/>
    <property type="project" value="InterPro"/>
</dbReference>
<evidence type="ECO:0000256" key="4">
    <source>
        <dbReference type="SAM" id="MobiDB-lite"/>
    </source>
</evidence>
<keyword evidence="3" id="KW-0653">Protein transport</keyword>
<feature type="region of interest" description="Disordered" evidence="4">
    <location>
        <begin position="127"/>
        <end position="170"/>
    </location>
</feature>
<protein>
    <recommendedName>
        <fullName evidence="3">Exocyst subunit Exo70 family protein</fullName>
    </recommendedName>
</protein>